<feature type="DNA-binding region" description="H-T-H motif" evidence="4">
    <location>
        <begin position="27"/>
        <end position="46"/>
    </location>
</feature>
<dbReference type="PANTHER" id="PTHR30055">
    <property type="entry name" value="HTH-TYPE TRANSCRIPTIONAL REGULATOR RUTR"/>
    <property type="match status" value="1"/>
</dbReference>
<name>A0ABV2WTB2_9NOCA</name>
<proteinExistence type="predicted"/>
<dbReference type="Pfam" id="PF13305">
    <property type="entry name" value="TetR_C_33"/>
    <property type="match status" value="1"/>
</dbReference>
<reference evidence="6 7" key="1">
    <citation type="submission" date="2024-06" db="EMBL/GenBank/DDBJ databases">
        <title>The Natural Products Discovery Center: Release of the First 8490 Sequenced Strains for Exploring Actinobacteria Biosynthetic Diversity.</title>
        <authorList>
            <person name="Kalkreuter E."/>
            <person name="Kautsar S.A."/>
            <person name="Yang D."/>
            <person name="Bader C.D."/>
            <person name="Teijaro C.N."/>
            <person name="Fluegel L."/>
            <person name="Davis C.M."/>
            <person name="Simpson J.R."/>
            <person name="Lauterbach L."/>
            <person name="Steele A.D."/>
            <person name="Gui C."/>
            <person name="Meng S."/>
            <person name="Li G."/>
            <person name="Viehrig K."/>
            <person name="Ye F."/>
            <person name="Su P."/>
            <person name="Kiefer A.F."/>
            <person name="Nichols A."/>
            <person name="Cepeda A.J."/>
            <person name="Yan W."/>
            <person name="Fan B."/>
            <person name="Jiang Y."/>
            <person name="Adhikari A."/>
            <person name="Zheng C.-J."/>
            <person name="Schuster L."/>
            <person name="Cowan T.M."/>
            <person name="Smanski M.J."/>
            <person name="Chevrette M.G."/>
            <person name="De Carvalho L.P.S."/>
            <person name="Shen B."/>
        </authorList>
    </citation>
    <scope>NUCLEOTIDE SEQUENCE [LARGE SCALE GENOMIC DNA]</scope>
    <source>
        <strain evidence="6 7">NPDC019708</strain>
    </source>
</reference>
<evidence type="ECO:0000313" key="7">
    <source>
        <dbReference type="Proteomes" id="UP001550628"/>
    </source>
</evidence>
<gene>
    <name evidence="6" type="ORF">ABZ510_19940</name>
</gene>
<keyword evidence="3" id="KW-0804">Transcription</keyword>
<dbReference type="InterPro" id="IPR036271">
    <property type="entry name" value="Tet_transcr_reg_TetR-rel_C_sf"/>
</dbReference>
<evidence type="ECO:0000313" key="6">
    <source>
        <dbReference type="EMBL" id="MEU1954122.1"/>
    </source>
</evidence>
<dbReference type="RefSeq" id="WP_356954085.1">
    <property type="nucleotide sequence ID" value="NZ_JBEYBD010000001.1"/>
</dbReference>
<evidence type="ECO:0000256" key="1">
    <source>
        <dbReference type="ARBA" id="ARBA00023015"/>
    </source>
</evidence>
<evidence type="ECO:0000256" key="2">
    <source>
        <dbReference type="ARBA" id="ARBA00023125"/>
    </source>
</evidence>
<keyword evidence="2 4" id="KW-0238">DNA-binding</keyword>
<evidence type="ECO:0000259" key="5">
    <source>
        <dbReference type="PROSITE" id="PS50977"/>
    </source>
</evidence>
<dbReference type="PANTHER" id="PTHR30055:SF234">
    <property type="entry name" value="HTH-TYPE TRANSCRIPTIONAL REGULATOR BETI"/>
    <property type="match status" value="1"/>
</dbReference>
<accession>A0ABV2WTB2</accession>
<keyword evidence="1" id="KW-0805">Transcription regulation</keyword>
<feature type="domain" description="HTH tetR-type" evidence="5">
    <location>
        <begin position="4"/>
        <end position="64"/>
    </location>
</feature>
<dbReference type="SUPFAM" id="SSF46689">
    <property type="entry name" value="Homeodomain-like"/>
    <property type="match status" value="1"/>
</dbReference>
<dbReference type="InterPro" id="IPR001647">
    <property type="entry name" value="HTH_TetR"/>
</dbReference>
<sequence length="183" mass="19190">MTASGTRDALVQAGVDLLEETGSTEIGLREIARRAGVSHGAPRRWFPTHKALLGAIAEVGLHDLARALTAVGDTDATADIAGWARAYIEFAGTRPAMFTLIFRHDLLEGSGAGLRSVSTPLFDRLVNRVRTAHPVPDPLTTATALWVGVHGIAVLSTTGALTLAAPGVDIDALIQRVVRDALG</sequence>
<dbReference type="EMBL" id="JBEYBF010000013">
    <property type="protein sequence ID" value="MEU1954122.1"/>
    <property type="molecule type" value="Genomic_DNA"/>
</dbReference>
<organism evidence="6 7">
    <name type="scientific">Nocardia rhamnosiphila</name>
    <dbReference type="NCBI Taxonomy" id="426716"/>
    <lineage>
        <taxon>Bacteria</taxon>
        <taxon>Bacillati</taxon>
        <taxon>Actinomycetota</taxon>
        <taxon>Actinomycetes</taxon>
        <taxon>Mycobacteriales</taxon>
        <taxon>Nocardiaceae</taxon>
        <taxon>Nocardia</taxon>
    </lineage>
</organism>
<keyword evidence="7" id="KW-1185">Reference proteome</keyword>
<dbReference type="PROSITE" id="PS50977">
    <property type="entry name" value="HTH_TETR_2"/>
    <property type="match status" value="1"/>
</dbReference>
<dbReference type="InterPro" id="IPR025996">
    <property type="entry name" value="MT1864/Rv1816-like_C"/>
</dbReference>
<dbReference type="SUPFAM" id="SSF48498">
    <property type="entry name" value="Tetracyclin repressor-like, C-terminal domain"/>
    <property type="match status" value="1"/>
</dbReference>
<dbReference type="Proteomes" id="UP001550628">
    <property type="component" value="Unassembled WGS sequence"/>
</dbReference>
<dbReference type="InterPro" id="IPR009057">
    <property type="entry name" value="Homeodomain-like_sf"/>
</dbReference>
<dbReference type="InterPro" id="IPR050109">
    <property type="entry name" value="HTH-type_TetR-like_transc_reg"/>
</dbReference>
<evidence type="ECO:0000256" key="4">
    <source>
        <dbReference type="PROSITE-ProRule" id="PRU00335"/>
    </source>
</evidence>
<protein>
    <submittedName>
        <fullName evidence="6">TetR/AcrR family transcriptional regulator</fullName>
    </submittedName>
</protein>
<comment type="caution">
    <text evidence="6">The sequence shown here is derived from an EMBL/GenBank/DDBJ whole genome shotgun (WGS) entry which is preliminary data.</text>
</comment>
<evidence type="ECO:0000256" key="3">
    <source>
        <dbReference type="ARBA" id="ARBA00023163"/>
    </source>
</evidence>
<dbReference type="Gene3D" id="1.10.357.10">
    <property type="entry name" value="Tetracycline Repressor, domain 2"/>
    <property type="match status" value="1"/>
</dbReference>